<organism evidence="12 13">
    <name type="scientific">Priestia koreensis</name>
    <dbReference type="NCBI Taxonomy" id="284581"/>
    <lineage>
        <taxon>Bacteria</taxon>
        <taxon>Bacillati</taxon>
        <taxon>Bacillota</taxon>
        <taxon>Bacilli</taxon>
        <taxon>Bacillales</taxon>
        <taxon>Bacillaceae</taxon>
        <taxon>Priestia</taxon>
    </lineage>
</organism>
<dbReference type="STRING" id="284581.AMD01_13325"/>
<reference evidence="13" key="1">
    <citation type="submission" date="2015-08" db="EMBL/GenBank/DDBJ databases">
        <title>Fjat-14210 dsm16467.</title>
        <authorList>
            <person name="Liu B."/>
            <person name="Wang J."/>
            <person name="Zhu Y."/>
            <person name="Liu G."/>
            <person name="Chen Q."/>
            <person name="Chen Z."/>
            <person name="Lan J."/>
            <person name="Che J."/>
            <person name="Ge C."/>
            <person name="Shi H."/>
            <person name="Pan Z."/>
            <person name="Liu X."/>
        </authorList>
    </citation>
    <scope>NUCLEOTIDE SEQUENCE [LARGE SCALE GENOMIC DNA]</scope>
    <source>
        <strain evidence="13">DSM 16467</strain>
    </source>
</reference>
<evidence type="ECO:0000256" key="2">
    <source>
        <dbReference type="ARBA" id="ARBA00007400"/>
    </source>
</evidence>
<feature type="region of interest" description="Disordered" evidence="9">
    <location>
        <begin position="423"/>
        <end position="486"/>
    </location>
</feature>
<feature type="transmembrane region" description="Helical" evidence="10">
    <location>
        <begin position="149"/>
        <end position="165"/>
    </location>
</feature>
<evidence type="ECO:0000256" key="6">
    <source>
        <dbReference type="ARBA" id="ARBA00022989"/>
    </source>
</evidence>
<dbReference type="GO" id="GO:0005886">
    <property type="term" value="C:plasma membrane"/>
    <property type="evidence" value="ECO:0007669"/>
    <property type="project" value="UniProtKB-SubCell"/>
</dbReference>
<dbReference type="InterPro" id="IPR050879">
    <property type="entry name" value="Acyltransferase_3"/>
</dbReference>
<feature type="transmembrane region" description="Helical" evidence="10">
    <location>
        <begin position="306"/>
        <end position="323"/>
    </location>
</feature>
<dbReference type="InterPro" id="IPR036514">
    <property type="entry name" value="SGNH_hydro_sf"/>
</dbReference>
<dbReference type="Gene3D" id="3.40.50.1110">
    <property type="entry name" value="SGNH hydrolase"/>
    <property type="match status" value="1"/>
</dbReference>
<evidence type="ECO:0000313" key="13">
    <source>
        <dbReference type="Proteomes" id="UP000037558"/>
    </source>
</evidence>
<feature type="transmembrane region" description="Helical" evidence="10">
    <location>
        <begin position="9"/>
        <end position="29"/>
    </location>
</feature>
<dbReference type="InterPro" id="IPR002656">
    <property type="entry name" value="Acyl_transf_3_dom"/>
</dbReference>
<dbReference type="CDD" id="cd01840">
    <property type="entry name" value="SGNH_hydrolase_yrhL_like"/>
    <property type="match status" value="1"/>
</dbReference>
<feature type="compositionally biased region" description="Basic and acidic residues" evidence="9">
    <location>
        <begin position="431"/>
        <end position="441"/>
    </location>
</feature>
<comment type="caution">
    <text evidence="12">The sequence shown here is derived from an EMBL/GenBank/DDBJ whole genome shotgun (WGS) entry which is preliminary data.</text>
</comment>
<feature type="compositionally biased region" description="Low complexity" evidence="9">
    <location>
        <begin position="473"/>
        <end position="485"/>
    </location>
</feature>
<dbReference type="EMBL" id="LILC01000016">
    <property type="protein sequence ID" value="KOO44264.1"/>
    <property type="molecule type" value="Genomic_DNA"/>
</dbReference>
<feature type="transmembrane region" description="Helical" evidence="10">
    <location>
        <begin position="237"/>
        <end position="256"/>
    </location>
</feature>
<sequence>MSQGKGHRYIYGLDGLRALAVLAVIVYHLNLTWATGGFLGVDIFFVLSGYLITSIILPAKGEELSFTLKDFWISRIRRLLPAAYVMIMTTMAWVVLFKGDLLSKVRGDAIASLVYSSNWWFIFHKVSYFDSFGSPSPLKNLWSLAIEEQFYLLWPLLLIAGLTLFKSRLQFATVVLIGAVGSAVAMGMMYEPGMDPSRIYYGTDTRSFELLIGCFLALIWPMKRLSTKKLPKVPQAFMNIIGCVTLLVTLASFYVVNEYQSFVYQGGMFLFCLNAAVLIACVVHPSSFIGKVLSWKPLRWIGTRSYGIYLWHYPVIVLGTPIQEIGNPVYWHIVLQLLIVFVLAEWSYRFVEVPIRTYGIRAFLRQYVQNIMKWRNLIMIRKVSTGVLSLILVICTTGIIGLAQGVTPAHEHTIKVSSVTQGVSGVQDGLNDPREEGKQSKPDSSTGSSEQPPSAQENQKPTKQPNEAPPKQPAQQAPVVKQPVQTAGTKKKMYRNVLAIGDSVMLDIAKDLRRTYPNMTIDGKVGRQMSQALSLILQYKKFNQKGNAVIIELGTNGYFTDKQIDRLLQAFSNTDIYLVNTRVPRSWENVVNQMITKKGQQFKNVKIVDWHSLGLKHPEYFAKDGVHLKPTGSRALANLILSSFK</sequence>
<dbReference type="SUPFAM" id="SSF52266">
    <property type="entry name" value="SGNH hydrolase"/>
    <property type="match status" value="1"/>
</dbReference>
<keyword evidence="8" id="KW-0012">Acyltransferase</keyword>
<gene>
    <name evidence="12" type="ORF">AMD01_13325</name>
</gene>
<feature type="transmembrane region" description="Helical" evidence="10">
    <location>
        <begin position="262"/>
        <end position="285"/>
    </location>
</feature>
<name>A0A0M0KZM7_9BACI</name>
<keyword evidence="4 12" id="KW-0808">Transferase</keyword>
<protein>
    <submittedName>
        <fullName evidence="12">Peptidoglycan O-acetyltransferase</fullName>
    </submittedName>
</protein>
<feature type="transmembrane region" description="Helical" evidence="10">
    <location>
        <begin position="383"/>
        <end position="403"/>
    </location>
</feature>
<keyword evidence="7 10" id="KW-0472">Membrane</keyword>
<dbReference type="Proteomes" id="UP000037558">
    <property type="component" value="Unassembled WGS sequence"/>
</dbReference>
<dbReference type="AlphaFoldDB" id="A0A0M0KZM7"/>
<accession>A0A0M0KZM7</accession>
<dbReference type="GO" id="GO:0009103">
    <property type="term" value="P:lipopolysaccharide biosynthetic process"/>
    <property type="evidence" value="ECO:0007669"/>
    <property type="project" value="TreeGrafter"/>
</dbReference>
<dbReference type="Pfam" id="PF01757">
    <property type="entry name" value="Acyl_transf_3"/>
    <property type="match status" value="1"/>
</dbReference>
<feature type="transmembrane region" description="Helical" evidence="10">
    <location>
        <begin position="172"/>
        <end position="190"/>
    </location>
</feature>
<evidence type="ECO:0000256" key="8">
    <source>
        <dbReference type="ARBA" id="ARBA00023315"/>
    </source>
</evidence>
<keyword evidence="3" id="KW-1003">Cell membrane</keyword>
<evidence type="ECO:0000313" key="12">
    <source>
        <dbReference type="EMBL" id="KOO44264.1"/>
    </source>
</evidence>
<feature type="transmembrane region" description="Helical" evidence="10">
    <location>
        <begin position="329"/>
        <end position="348"/>
    </location>
</feature>
<dbReference type="PANTHER" id="PTHR23028:SF53">
    <property type="entry name" value="ACYL_TRANSF_3 DOMAIN-CONTAINING PROTEIN"/>
    <property type="match status" value="1"/>
</dbReference>
<feature type="compositionally biased region" description="Polar residues" evidence="9">
    <location>
        <begin position="442"/>
        <end position="462"/>
    </location>
</feature>
<evidence type="ECO:0000256" key="3">
    <source>
        <dbReference type="ARBA" id="ARBA00022475"/>
    </source>
</evidence>
<dbReference type="GO" id="GO:0016747">
    <property type="term" value="F:acyltransferase activity, transferring groups other than amino-acyl groups"/>
    <property type="evidence" value="ECO:0007669"/>
    <property type="project" value="InterPro"/>
</dbReference>
<evidence type="ECO:0000256" key="7">
    <source>
        <dbReference type="ARBA" id="ARBA00023136"/>
    </source>
</evidence>
<dbReference type="PATRIC" id="fig|284581.3.peg.4791"/>
<comment type="subcellular location">
    <subcellularLocation>
        <location evidence="1">Cell membrane</location>
        <topology evidence="1">Multi-pass membrane protein</topology>
    </subcellularLocation>
</comment>
<proteinExistence type="inferred from homology"/>
<keyword evidence="5 10" id="KW-0812">Transmembrane</keyword>
<dbReference type="OrthoDB" id="9796461at2"/>
<keyword evidence="6 10" id="KW-1133">Transmembrane helix</keyword>
<feature type="transmembrane region" description="Helical" evidence="10">
    <location>
        <begin position="210"/>
        <end position="225"/>
    </location>
</feature>
<feature type="transmembrane region" description="Helical" evidence="10">
    <location>
        <begin position="35"/>
        <end position="58"/>
    </location>
</feature>
<comment type="similarity">
    <text evidence="2">Belongs to the acyltransferase 3 family.</text>
</comment>
<evidence type="ECO:0000259" key="11">
    <source>
        <dbReference type="Pfam" id="PF01757"/>
    </source>
</evidence>
<evidence type="ECO:0000256" key="9">
    <source>
        <dbReference type="SAM" id="MobiDB-lite"/>
    </source>
</evidence>
<evidence type="ECO:0000256" key="4">
    <source>
        <dbReference type="ARBA" id="ARBA00022679"/>
    </source>
</evidence>
<dbReference type="RefSeq" id="WP_053401918.1">
    <property type="nucleotide sequence ID" value="NZ_LILC01000016.1"/>
</dbReference>
<evidence type="ECO:0000256" key="10">
    <source>
        <dbReference type="SAM" id="Phobius"/>
    </source>
</evidence>
<dbReference type="PANTHER" id="PTHR23028">
    <property type="entry name" value="ACETYLTRANSFERASE"/>
    <property type="match status" value="1"/>
</dbReference>
<feature type="domain" description="Acyltransferase 3" evidence="11">
    <location>
        <begin position="10"/>
        <end position="343"/>
    </location>
</feature>
<evidence type="ECO:0000256" key="1">
    <source>
        <dbReference type="ARBA" id="ARBA00004651"/>
    </source>
</evidence>
<feature type="transmembrane region" description="Helical" evidence="10">
    <location>
        <begin position="79"/>
        <end position="97"/>
    </location>
</feature>
<keyword evidence="13" id="KW-1185">Reference proteome</keyword>
<evidence type="ECO:0000256" key="5">
    <source>
        <dbReference type="ARBA" id="ARBA00022692"/>
    </source>
</evidence>